<dbReference type="InterPro" id="IPR050275">
    <property type="entry name" value="PGM_Phosphatase"/>
</dbReference>
<evidence type="ECO:0008006" key="3">
    <source>
        <dbReference type="Google" id="ProtNLM"/>
    </source>
</evidence>
<dbReference type="Proteomes" id="UP000319160">
    <property type="component" value="Unassembled WGS sequence"/>
</dbReference>
<dbReference type="CDD" id="cd07067">
    <property type="entry name" value="HP_PGM_like"/>
    <property type="match status" value="1"/>
</dbReference>
<comment type="caution">
    <text evidence="1">The sequence shown here is derived from an EMBL/GenBank/DDBJ whole genome shotgun (WGS) entry which is preliminary data.</text>
</comment>
<dbReference type="Pfam" id="PF00300">
    <property type="entry name" value="His_Phos_1"/>
    <property type="match status" value="1"/>
</dbReference>
<proteinExistence type="predicted"/>
<dbReference type="Gene3D" id="3.40.50.1240">
    <property type="entry name" value="Phosphoglycerate mutase-like"/>
    <property type="match status" value="1"/>
</dbReference>
<organism evidence="1 2">
    <name type="scientific">Xylaria flabelliformis</name>
    <dbReference type="NCBI Taxonomy" id="2512241"/>
    <lineage>
        <taxon>Eukaryota</taxon>
        <taxon>Fungi</taxon>
        <taxon>Dikarya</taxon>
        <taxon>Ascomycota</taxon>
        <taxon>Pezizomycotina</taxon>
        <taxon>Sordariomycetes</taxon>
        <taxon>Xylariomycetidae</taxon>
        <taxon>Xylariales</taxon>
        <taxon>Xylariaceae</taxon>
        <taxon>Xylaria</taxon>
    </lineage>
</organism>
<dbReference type="InterPro" id="IPR013078">
    <property type="entry name" value="His_Pase_superF_clade-1"/>
</dbReference>
<evidence type="ECO:0000313" key="1">
    <source>
        <dbReference type="EMBL" id="TRX94332.1"/>
    </source>
</evidence>
<dbReference type="AlphaFoldDB" id="A0A553I2B2"/>
<dbReference type="SUPFAM" id="SSF53254">
    <property type="entry name" value="Phosphoglycerate mutase-like"/>
    <property type="match status" value="1"/>
</dbReference>
<dbReference type="OrthoDB" id="496981at2759"/>
<evidence type="ECO:0000313" key="2">
    <source>
        <dbReference type="Proteomes" id="UP000319160"/>
    </source>
</evidence>
<dbReference type="GO" id="GO:0016791">
    <property type="term" value="F:phosphatase activity"/>
    <property type="evidence" value="ECO:0007669"/>
    <property type="project" value="TreeGrafter"/>
</dbReference>
<dbReference type="PANTHER" id="PTHR48100:SF54">
    <property type="entry name" value="PHOSPHATASE SPAC5H10.03-RELATED"/>
    <property type="match status" value="1"/>
</dbReference>
<name>A0A553I2B2_9PEZI</name>
<dbReference type="SMART" id="SM00855">
    <property type="entry name" value="PGAM"/>
    <property type="match status" value="1"/>
</dbReference>
<gene>
    <name evidence="1" type="ORF">FHL15_004799</name>
</gene>
<keyword evidence="2" id="KW-1185">Reference proteome</keyword>
<accession>A0A553I2B2</accession>
<dbReference type="InterPro" id="IPR029033">
    <property type="entry name" value="His_PPase_superfam"/>
</dbReference>
<dbReference type="PANTHER" id="PTHR48100">
    <property type="entry name" value="BROAD-SPECIFICITY PHOSPHATASE YOR283W-RELATED"/>
    <property type="match status" value="1"/>
</dbReference>
<dbReference type="EMBL" id="VFLP01000023">
    <property type="protein sequence ID" value="TRX94332.1"/>
    <property type="molecule type" value="Genomic_DNA"/>
</dbReference>
<sequence>MTPSNSRTCHLQEGIEGRRMAVKLVATCLLFVLTINESGSGIAYHAGGVTQSGFPTDLIDASLRVRTPPTEIGWTGTKSHSRLRSPFLQGNTIMAPIIHLVRHAQGYHNLNLENQWIRDPDLTDLGKQQCEELCKSFPYHDKITHLVASPIRRTIFTCQYSFAPEVKAGKKIVALQDAQEVSLYPCDVGSDVKKLKEEFGDLVDFQYVTEDWNDKSPDSKYYPEPKKLEARARSTRLWLRDLVKNAGDDAQVVLVTHGGILHFITEDWLGIDPGRGTGWLNTEYRSYEFVDKTGQDPNASLEELPESRRRRKGTLVPYTDAEMMEMRAAYEEVFNQDVKHCIDVIAKRETAAKSDTNGTNGA</sequence>
<reference evidence="2" key="1">
    <citation type="submission" date="2019-06" db="EMBL/GenBank/DDBJ databases">
        <title>Draft genome sequence of the griseofulvin-producing fungus Xylaria cubensis strain G536.</title>
        <authorList>
            <person name="Mead M.E."/>
            <person name="Raja H.A."/>
            <person name="Steenwyk J.L."/>
            <person name="Knowles S.L."/>
            <person name="Oberlies N.H."/>
            <person name="Rokas A."/>
        </authorList>
    </citation>
    <scope>NUCLEOTIDE SEQUENCE [LARGE SCALE GENOMIC DNA]</scope>
    <source>
        <strain evidence="2">G536</strain>
    </source>
</reference>
<protein>
    <recommendedName>
        <fullName evidence="3">Histidine phosphatase superfamily</fullName>
    </recommendedName>
</protein>
<dbReference type="GO" id="GO:0005737">
    <property type="term" value="C:cytoplasm"/>
    <property type="evidence" value="ECO:0007669"/>
    <property type="project" value="TreeGrafter"/>
</dbReference>